<dbReference type="STRING" id="1449976.KALB_2465"/>
<keyword evidence="1" id="KW-0326">Glycosidase</keyword>
<evidence type="ECO:0000259" key="4">
    <source>
        <dbReference type="PROSITE" id="PS50853"/>
    </source>
</evidence>
<evidence type="ECO:0000256" key="3">
    <source>
        <dbReference type="SAM" id="SignalP"/>
    </source>
</evidence>
<dbReference type="CDD" id="cd00063">
    <property type="entry name" value="FN3"/>
    <property type="match status" value="2"/>
</dbReference>
<dbReference type="InterPro" id="IPR036116">
    <property type="entry name" value="FN3_sf"/>
</dbReference>
<dbReference type="EMBL" id="CP007155">
    <property type="protein sequence ID" value="AHH95833.1"/>
    <property type="molecule type" value="Genomic_DNA"/>
</dbReference>
<dbReference type="SMART" id="SM00060">
    <property type="entry name" value="FN3"/>
    <property type="match status" value="2"/>
</dbReference>
<dbReference type="PANTHER" id="PTHR36453">
    <property type="entry name" value="SECRETED PROTEIN-RELATED"/>
    <property type="match status" value="1"/>
</dbReference>
<proteinExistence type="predicted"/>
<dbReference type="Gene3D" id="2.60.40.10">
    <property type="entry name" value="Immunoglobulins"/>
    <property type="match status" value="2"/>
</dbReference>
<organism evidence="5 6">
    <name type="scientific">Kutzneria albida DSM 43870</name>
    <dbReference type="NCBI Taxonomy" id="1449976"/>
    <lineage>
        <taxon>Bacteria</taxon>
        <taxon>Bacillati</taxon>
        <taxon>Actinomycetota</taxon>
        <taxon>Actinomycetes</taxon>
        <taxon>Pseudonocardiales</taxon>
        <taxon>Pseudonocardiaceae</taxon>
        <taxon>Kutzneria</taxon>
    </lineage>
</organism>
<dbReference type="SMART" id="SM00710">
    <property type="entry name" value="PbH1"/>
    <property type="match status" value="5"/>
</dbReference>
<feature type="domain" description="Fibronectin type-III" evidence="4">
    <location>
        <begin position="642"/>
        <end position="737"/>
    </location>
</feature>
<dbReference type="KEGG" id="kal:KALB_2465"/>
<dbReference type="InterPro" id="IPR003961">
    <property type="entry name" value="FN3_dom"/>
</dbReference>
<dbReference type="eggNOG" id="COG4733">
    <property type="taxonomic scope" value="Bacteria"/>
</dbReference>
<dbReference type="GO" id="GO:0000272">
    <property type="term" value="P:polysaccharide catabolic process"/>
    <property type="evidence" value="ECO:0007669"/>
    <property type="project" value="UniProtKB-KW"/>
</dbReference>
<dbReference type="InterPro" id="IPR011050">
    <property type="entry name" value="Pectin_lyase_fold/virulence"/>
</dbReference>
<name>W5W3P3_9PSEU</name>
<evidence type="ECO:0000256" key="2">
    <source>
        <dbReference type="ARBA" id="ARBA00023326"/>
    </source>
</evidence>
<sequence length="839" mass="87753">MLRAAGLIAMALAVAVPPVGAQTQTTVYVSPTGNDANPGTVSSAPVRTLERAQQLHANVVQLADGTYELSKPLTLTAADSGTTWRAAPGAHPVISGGSRVTGWYLSDPARNIWSAPVPAGLKTRQLYVDGVRAQRASGPLPVKLTSTTTGYTASADTLSHWHNPSAIEFVYPGGDRYWSLSTGGQGPWTEPRCPLASATGTTVTMAQPCWNNSTNRIMRTDTSGRTVNLVGPRTLGNNQVPGYVENAYELLDTPGEWYLDDTAHRISYLPKPGQRPAQSEIVAPRLETLVSGQGVSDLTFSGIQFSYATWLRPSTPEGLSEIQANYTLTGEHGADRQGLCQFVDKGACPYGDWTKEPGNLSFSGARGVRFTDDVFTHLGAAGLDLGTGAQDCEVRGSVFTDISGNGLELGGVDHPTDVRTSGNTIADNHLYGLPAEFHGGIPIVVGYSERSLITHNQIDHTAYTGISIGWGGWPDKIGKPATPNYSHDNTISANLITDTTQYLADGGAIYTQGITGSSIDTGEKITGNVISGQTGHGHAIYCDNGCTYLTIAGNVEYGNQNDWGATHANYTPPADGSTKDPLLIQDNYWQQGDADSAKNEVVIRRNHIITGPRQAPAATIANAGLEPAYRHLLTQQVGGRSAPQAPAQLATTGADGAVYVSFSSTFVDNGAPVDSYTVTAQPGGRSVTVSADQYREPHYVRVSGLSNGTAYTFTVTATNAFGTSAPSLPSAATKPSAANTAVPGAPTDVSVRVSGGNASVHWKPPAAVSGTSPVLAYRISAPGLPDTLFQGHTALWADSSRDTFTAVGGLVPGKTYVFTVTALNAAGPGQPGTAKPVTG</sequence>
<dbReference type="GO" id="GO:0016798">
    <property type="term" value="F:hydrolase activity, acting on glycosyl bonds"/>
    <property type="evidence" value="ECO:0007669"/>
    <property type="project" value="UniProtKB-KW"/>
</dbReference>
<evidence type="ECO:0000256" key="1">
    <source>
        <dbReference type="ARBA" id="ARBA00023295"/>
    </source>
</evidence>
<dbReference type="PANTHER" id="PTHR36453:SF1">
    <property type="entry name" value="RIGHT HANDED BETA HELIX DOMAIN-CONTAINING PROTEIN"/>
    <property type="match status" value="1"/>
</dbReference>
<dbReference type="InterPro" id="IPR006626">
    <property type="entry name" value="PbH1"/>
</dbReference>
<dbReference type="InterPro" id="IPR039448">
    <property type="entry name" value="Beta_helix"/>
</dbReference>
<feature type="signal peptide" evidence="3">
    <location>
        <begin position="1"/>
        <end position="21"/>
    </location>
</feature>
<protein>
    <submittedName>
        <fullName evidence="5">Putative fibronectin type III domain protein</fullName>
    </submittedName>
</protein>
<keyword evidence="1" id="KW-0378">Hydrolase</keyword>
<feature type="domain" description="Fibronectin type-III" evidence="4">
    <location>
        <begin position="742"/>
        <end position="839"/>
    </location>
</feature>
<dbReference type="Gene3D" id="2.160.20.10">
    <property type="entry name" value="Single-stranded right-handed beta-helix, Pectin lyase-like"/>
    <property type="match status" value="2"/>
</dbReference>
<dbReference type="RefSeq" id="WP_081789302.1">
    <property type="nucleotide sequence ID" value="NZ_CP007155.1"/>
</dbReference>
<keyword evidence="6" id="KW-1185">Reference proteome</keyword>
<keyword evidence="3" id="KW-0732">Signal</keyword>
<dbReference type="PATRIC" id="fig|1449976.3.peg.2468"/>
<keyword evidence="2" id="KW-0119">Carbohydrate metabolism</keyword>
<dbReference type="InterPro" id="IPR013783">
    <property type="entry name" value="Ig-like_fold"/>
</dbReference>
<gene>
    <name evidence="5" type="ORF">KALB_2465</name>
</gene>
<dbReference type="OrthoDB" id="9808066at2"/>
<accession>W5W3P3</accession>
<evidence type="ECO:0000313" key="6">
    <source>
        <dbReference type="Proteomes" id="UP000019225"/>
    </source>
</evidence>
<keyword evidence="2" id="KW-0624">Polysaccharide degradation</keyword>
<dbReference type="PROSITE" id="PS50853">
    <property type="entry name" value="FN3"/>
    <property type="match status" value="2"/>
</dbReference>
<dbReference type="Pfam" id="PF00041">
    <property type="entry name" value="fn3"/>
    <property type="match status" value="2"/>
</dbReference>
<feature type="chain" id="PRO_5004872837" evidence="3">
    <location>
        <begin position="22"/>
        <end position="839"/>
    </location>
</feature>
<dbReference type="SUPFAM" id="SSF49265">
    <property type="entry name" value="Fibronectin type III"/>
    <property type="match status" value="1"/>
</dbReference>
<dbReference type="InterPro" id="IPR012334">
    <property type="entry name" value="Pectin_lyas_fold"/>
</dbReference>
<reference evidence="5 6" key="1">
    <citation type="journal article" date="2014" name="BMC Genomics">
        <title>Complete genome sequence of producer of the glycopeptide antibiotic Aculeximycin Kutzneria albida DSM 43870T, a representative of minor genus of Pseudonocardiaceae.</title>
        <authorList>
            <person name="Rebets Y."/>
            <person name="Tokovenko B."/>
            <person name="Lushchyk I."/>
            <person name="Ruckert C."/>
            <person name="Zaburannyi N."/>
            <person name="Bechthold A."/>
            <person name="Kalinowski J."/>
            <person name="Luzhetskyy A."/>
        </authorList>
    </citation>
    <scope>NUCLEOTIDE SEQUENCE [LARGE SCALE GENOMIC DNA]</scope>
    <source>
        <strain evidence="5">DSM 43870</strain>
    </source>
</reference>
<dbReference type="Proteomes" id="UP000019225">
    <property type="component" value="Chromosome"/>
</dbReference>
<dbReference type="AlphaFoldDB" id="W5W3P3"/>
<evidence type="ECO:0000313" key="5">
    <source>
        <dbReference type="EMBL" id="AHH95833.1"/>
    </source>
</evidence>
<dbReference type="Pfam" id="PF13229">
    <property type="entry name" value="Beta_helix"/>
    <property type="match status" value="1"/>
</dbReference>
<dbReference type="HOGENOM" id="CLU_013864_2_0_11"/>
<dbReference type="SUPFAM" id="SSF51126">
    <property type="entry name" value="Pectin lyase-like"/>
    <property type="match status" value="1"/>
</dbReference>